<dbReference type="PROSITE" id="PS51935">
    <property type="entry name" value="NLPC_P60"/>
    <property type="match status" value="1"/>
</dbReference>
<accession>A0A0F5HUB6</accession>
<evidence type="ECO:0000259" key="6">
    <source>
        <dbReference type="PROSITE" id="PS51935"/>
    </source>
</evidence>
<feature type="signal peptide" evidence="5">
    <location>
        <begin position="1"/>
        <end position="28"/>
    </location>
</feature>
<dbReference type="Pfam" id="PF18348">
    <property type="entry name" value="SH3_16"/>
    <property type="match status" value="1"/>
</dbReference>
<dbReference type="EMBL" id="JWIR02000058">
    <property type="protein sequence ID" value="KKB36881.1"/>
    <property type="molecule type" value="Genomic_DNA"/>
</dbReference>
<feature type="domain" description="NlpC/P60" evidence="6">
    <location>
        <begin position="211"/>
        <end position="335"/>
    </location>
</feature>
<proteinExistence type="inferred from homology"/>
<keyword evidence="3" id="KW-0378">Hydrolase</keyword>
<protein>
    <submittedName>
        <fullName evidence="7">NLP/P60 family protein</fullName>
    </submittedName>
</protein>
<evidence type="ECO:0000256" key="3">
    <source>
        <dbReference type="ARBA" id="ARBA00022801"/>
    </source>
</evidence>
<evidence type="ECO:0000256" key="5">
    <source>
        <dbReference type="SAM" id="SignalP"/>
    </source>
</evidence>
<evidence type="ECO:0000313" key="7">
    <source>
        <dbReference type="EMBL" id="KKB36881.1"/>
    </source>
</evidence>
<dbReference type="Gene3D" id="3.90.1720.10">
    <property type="entry name" value="endopeptidase domain like (from Nostoc punctiforme)"/>
    <property type="match status" value="1"/>
</dbReference>
<dbReference type="Pfam" id="PF00877">
    <property type="entry name" value="NLPC_P60"/>
    <property type="match status" value="1"/>
</dbReference>
<dbReference type="GO" id="GO:0006508">
    <property type="term" value="P:proteolysis"/>
    <property type="evidence" value="ECO:0007669"/>
    <property type="project" value="UniProtKB-KW"/>
</dbReference>
<dbReference type="InterPro" id="IPR051202">
    <property type="entry name" value="Peptidase_C40"/>
</dbReference>
<dbReference type="InterPro" id="IPR057812">
    <property type="entry name" value="SH3_YKFC_2nd"/>
</dbReference>
<reference evidence="7" key="1">
    <citation type="submission" date="2015-02" db="EMBL/GenBank/DDBJ databases">
        <title>Genome Assembly of Bacillaceae bacterium MTCC 8252.</title>
        <authorList>
            <person name="Verma A."/>
            <person name="Khatri I."/>
            <person name="Mual P."/>
            <person name="Subramanian S."/>
            <person name="Krishnamurthi S."/>
        </authorList>
    </citation>
    <scope>NUCLEOTIDE SEQUENCE [LARGE SCALE GENOMIC DNA]</scope>
    <source>
        <strain evidence="7">MTCC 8252</strain>
    </source>
</reference>
<evidence type="ECO:0000256" key="4">
    <source>
        <dbReference type="ARBA" id="ARBA00022807"/>
    </source>
</evidence>
<evidence type="ECO:0000256" key="2">
    <source>
        <dbReference type="ARBA" id="ARBA00022670"/>
    </source>
</evidence>
<dbReference type="Proteomes" id="UP000031563">
    <property type="component" value="Unassembled WGS sequence"/>
</dbReference>
<dbReference type="PANTHER" id="PTHR47053:SF3">
    <property type="entry name" value="GAMMA-D-GLUTAMYL-L-LYSINE DIPEPTIDYL-PEPTIDASE"/>
    <property type="match status" value="1"/>
</dbReference>
<organism evidence="7 8">
    <name type="scientific">Bacillus thermotolerans</name>
    <name type="common">Quasibacillus thermotolerans</name>
    <dbReference type="NCBI Taxonomy" id="1221996"/>
    <lineage>
        <taxon>Bacteria</taxon>
        <taxon>Bacillati</taxon>
        <taxon>Bacillota</taxon>
        <taxon>Bacilli</taxon>
        <taxon>Bacillales</taxon>
        <taxon>Bacillaceae</taxon>
        <taxon>Bacillus</taxon>
    </lineage>
</organism>
<comment type="similarity">
    <text evidence="1">Belongs to the peptidase C40 family.</text>
</comment>
<evidence type="ECO:0000256" key="1">
    <source>
        <dbReference type="ARBA" id="ARBA00007074"/>
    </source>
</evidence>
<keyword evidence="5" id="KW-0732">Signal</keyword>
<dbReference type="SUPFAM" id="SSF54001">
    <property type="entry name" value="Cysteine proteinases"/>
    <property type="match status" value="1"/>
</dbReference>
<comment type="caution">
    <text evidence="7">The sequence shown here is derived from an EMBL/GenBank/DDBJ whole genome shotgun (WGS) entry which is preliminary data.</text>
</comment>
<evidence type="ECO:0000313" key="8">
    <source>
        <dbReference type="Proteomes" id="UP000031563"/>
    </source>
</evidence>
<feature type="chain" id="PRO_5002487516" evidence="5">
    <location>
        <begin position="29"/>
        <end position="336"/>
    </location>
</feature>
<dbReference type="InterPro" id="IPR041382">
    <property type="entry name" value="SH3_16"/>
</dbReference>
<keyword evidence="8" id="KW-1185">Reference proteome</keyword>
<dbReference type="PANTHER" id="PTHR47053">
    <property type="entry name" value="MUREIN DD-ENDOPEPTIDASE MEPH-RELATED"/>
    <property type="match status" value="1"/>
</dbReference>
<keyword evidence="4" id="KW-0788">Thiol protease</keyword>
<dbReference type="STRING" id="1221996.QY95_02955"/>
<gene>
    <name evidence="7" type="ORF">QY95_02955</name>
</gene>
<sequence length="336" mass="37558">MKRKMKKWHAFMLALASVLFIGAGLAEAKGNSTNTYYIDVTAATLWTEPDILREVDEPSAANPVDLRKWTTSMTYEEKLGLVGSLETQALYGSKVTVLEEKGDWVKVAVHHQPTPRHELGYPGWMPKAQLAKGKSFENHLDRPFALVTSNTAWLYDNKQTTKPFKELSFNTRLPVIKEMKDEVLVATPTDGKKWLKKADAAIYKNEEAIPTPTGKDIVETGKQFLGLPYLWAGMSGFGFDCSGFTYTLYHSHGIIIPRDSSVQATHGQPVEREDLQAGDLVFFAYNQGKGRVHHVGVYIGEGQMIHSPNSSTHVRIDDIETSGYGEEYAGARRYIQ</sequence>
<dbReference type="Pfam" id="PF23795">
    <property type="entry name" value="SH3_YKFC_2nd"/>
    <property type="match status" value="1"/>
</dbReference>
<keyword evidence="2" id="KW-0645">Protease</keyword>
<dbReference type="GO" id="GO:0008234">
    <property type="term" value="F:cysteine-type peptidase activity"/>
    <property type="evidence" value="ECO:0007669"/>
    <property type="project" value="UniProtKB-KW"/>
</dbReference>
<name>A0A0F5HUB6_BACTR</name>
<dbReference type="AlphaFoldDB" id="A0A0F5HUB6"/>
<dbReference type="InterPro" id="IPR038765">
    <property type="entry name" value="Papain-like_cys_pep_sf"/>
</dbReference>
<dbReference type="Gene3D" id="2.30.30.40">
    <property type="entry name" value="SH3 Domains"/>
    <property type="match status" value="2"/>
</dbReference>
<dbReference type="InterPro" id="IPR000064">
    <property type="entry name" value="NLP_P60_dom"/>
</dbReference>